<dbReference type="Gene3D" id="3.40.50.300">
    <property type="entry name" value="P-loop containing nucleotide triphosphate hydrolases"/>
    <property type="match status" value="1"/>
</dbReference>
<dbReference type="AlphaFoldDB" id="A0A6J4V791"/>
<evidence type="ECO:0000256" key="1">
    <source>
        <dbReference type="ARBA" id="ARBA00023015"/>
    </source>
</evidence>
<dbReference type="InterPro" id="IPR001471">
    <property type="entry name" value="AP2/ERF_dom"/>
</dbReference>
<dbReference type="GO" id="GO:0003700">
    <property type="term" value="F:DNA-binding transcription factor activity"/>
    <property type="evidence" value="ECO:0007669"/>
    <property type="project" value="InterPro"/>
</dbReference>
<keyword evidence="2" id="KW-0238">DNA-binding</keyword>
<gene>
    <name evidence="5" type="ORF">AVDCRST_MAG18-1599</name>
</gene>
<reference evidence="5" key="1">
    <citation type="submission" date="2020-02" db="EMBL/GenBank/DDBJ databases">
        <authorList>
            <person name="Meier V. D."/>
        </authorList>
    </citation>
    <scope>NUCLEOTIDE SEQUENCE</scope>
    <source>
        <strain evidence="5">AVDCRST_MAG18</strain>
    </source>
</reference>
<evidence type="ECO:0000256" key="2">
    <source>
        <dbReference type="ARBA" id="ARBA00023125"/>
    </source>
</evidence>
<proteinExistence type="predicted"/>
<name>A0A6J4V791_9BACT</name>
<evidence type="ECO:0000259" key="4">
    <source>
        <dbReference type="PROSITE" id="PS51032"/>
    </source>
</evidence>
<dbReference type="SUPFAM" id="SSF52540">
    <property type="entry name" value="P-loop containing nucleoside triphosphate hydrolases"/>
    <property type="match status" value="1"/>
</dbReference>
<organism evidence="5">
    <name type="scientific">uncultured Thermomicrobiales bacterium</name>
    <dbReference type="NCBI Taxonomy" id="1645740"/>
    <lineage>
        <taxon>Bacteria</taxon>
        <taxon>Pseudomonadati</taxon>
        <taxon>Thermomicrobiota</taxon>
        <taxon>Thermomicrobia</taxon>
        <taxon>Thermomicrobiales</taxon>
        <taxon>environmental samples</taxon>
    </lineage>
</organism>
<dbReference type="EMBL" id="CADCWN010000122">
    <property type="protein sequence ID" value="CAA9567389.1"/>
    <property type="molecule type" value="Genomic_DNA"/>
</dbReference>
<feature type="domain" description="AP2/ERF" evidence="4">
    <location>
        <begin position="121"/>
        <end position="199"/>
    </location>
</feature>
<keyword evidence="3" id="KW-0804">Transcription</keyword>
<sequence length="208" mass="23518">MKELAQILWIGGSPCAGKSTLAVTLAQRYGLTHYSCDDALLLHLRRSNPSTHPMLHKLSNSSWNELWTRPVERQIREELAFYREELPLILEDLRAFSPDTAVIAEGTALLPDLVAPLLHDRRRGVWLLPSVSFQREHYARRPWVGDILRQCADPERAFDHWMRRDSGFADTVEASAKARDLSVLRVDGTQSVEEMTAIATDVLCLSAS</sequence>
<accession>A0A6J4V791</accession>
<dbReference type="GO" id="GO:0003677">
    <property type="term" value="F:DNA binding"/>
    <property type="evidence" value="ECO:0007669"/>
    <property type="project" value="UniProtKB-KW"/>
</dbReference>
<evidence type="ECO:0000256" key="3">
    <source>
        <dbReference type="ARBA" id="ARBA00023163"/>
    </source>
</evidence>
<protein>
    <recommendedName>
        <fullName evidence="4">AP2/ERF domain-containing protein</fullName>
    </recommendedName>
</protein>
<dbReference type="InterPro" id="IPR027417">
    <property type="entry name" value="P-loop_NTPase"/>
</dbReference>
<evidence type="ECO:0000313" key="5">
    <source>
        <dbReference type="EMBL" id="CAA9567389.1"/>
    </source>
</evidence>
<dbReference type="PROSITE" id="PS51032">
    <property type="entry name" value="AP2_ERF"/>
    <property type="match status" value="1"/>
</dbReference>
<keyword evidence="1" id="KW-0805">Transcription regulation</keyword>